<feature type="domain" description="Histidine kinase/HSP90-like ATPase" evidence="5">
    <location>
        <begin position="281"/>
        <end position="374"/>
    </location>
</feature>
<dbReference type="InterPro" id="IPR050482">
    <property type="entry name" value="Sensor_HK_TwoCompSys"/>
</dbReference>
<keyword evidence="4" id="KW-0812">Transmembrane</keyword>
<dbReference type="Proteomes" id="UP001428817">
    <property type="component" value="Unassembled WGS sequence"/>
</dbReference>
<keyword evidence="3" id="KW-0902">Two-component regulatory system</keyword>
<name>A0ABP9Q9W8_9PSEU</name>
<comment type="caution">
    <text evidence="7">The sequence shown here is derived from an EMBL/GenBank/DDBJ whole genome shotgun (WGS) entry which is preliminary data.</text>
</comment>
<dbReference type="RefSeq" id="WP_185060201.1">
    <property type="nucleotide sequence ID" value="NZ_BAABJP010000018.1"/>
</dbReference>
<sequence>MSDRAPEQMLDPLWRGLVGYRVIALGYAGVLVLRGFPEYRWPLGALLVLGGLACWTAVTGVGYLRPVWPGRGWLAVADLVVSVAAVASTLAVETPARIASGVPVLPTVWVAGPAIALALVHGPLFGVLGGLVVQASVAAVRGHLGAPELTDLLLIVASALAVGYAATVLRRSAAQLRDAVALRAAVAERERLARSIHDGVLQVLSQVSRRGRSLGGAAAELGELAGEQEVALRTLMTTDPPSVRPDGSVDLANELAALATSRVTVSTPATAVPLPEAAAREVTDAVRTALANVRTHVGAEAPAWVLVERLDDRVEVSVRDDGPGIPAGRLAAAAAEGRLGVTGGIVGRIEGVGGSARCVTGPGLGCEWIFELPVGGGSR</sequence>
<reference evidence="8" key="1">
    <citation type="journal article" date="2019" name="Int. J. Syst. Evol. Microbiol.">
        <title>The Global Catalogue of Microorganisms (GCM) 10K type strain sequencing project: providing services to taxonomists for standard genome sequencing and annotation.</title>
        <authorList>
            <consortium name="The Broad Institute Genomics Platform"/>
            <consortium name="The Broad Institute Genome Sequencing Center for Infectious Disease"/>
            <person name="Wu L."/>
            <person name="Ma J."/>
        </authorList>
    </citation>
    <scope>NUCLEOTIDE SEQUENCE [LARGE SCALE GENOMIC DNA]</scope>
    <source>
        <strain evidence="8">JCM 18303</strain>
    </source>
</reference>
<evidence type="ECO:0000313" key="7">
    <source>
        <dbReference type="EMBL" id="GAA5159110.1"/>
    </source>
</evidence>
<dbReference type="InterPro" id="IPR036890">
    <property type="entry name" value="HATPase_C_sf"/>
</dbReference>
<dbReference type="Pfam" id="PF19354">
    <property type="entry name" value="DUF5931"/>
    <property type="match status" value="1"/>
</dbReference>
<evidence type="ECO:0000256" key="1">
    <source>
        <dbReference type="ARBA" id="ARBA00022679"/>
    </source>
</evidence>
<evidence type="ECO:0000259" key="5">
    <source>
        <dbReference type="Pfam" id="PF02518"/>
    </source>
</evidence>
<keyword evidence="4" id="KW-1133">Transmembrane helix</keyword>
<feature type="transmembrane region" description="Helical" evidence="4">
    <location>
        <begin position="104"/>
        <end position="132"/>
    </location>
</feature>
<dbReference type="InterPro" id="IPR003594">
    <property type="entry name" value="HATPase_dom"/>
</dbReference>
<accession>A0ABP9Q9W8</accession>
<keyword evidence="1" id="KW-0808">Transferase</keyword>
<dbReference type="PANTHER" id="PTHR24421:SF61">
    <property type="entry name" value="OXYGEN SENSOR HISTIDINE KINASE NREB"/>
    <property type="match status" value="1"/>
</dbReference>
<protein>
    <submittedName>
        <fullName evidence="7">DUF5931 domain-containing protein</fullName>
    </submittedName>
</protein>
<evidence type="ECO:0000313" key="8">
    <source>
        <dbReference type="Proteomes" id="UP001428817"/>
    </source>
</evidence>
<feature type="domain" description="DUF5931" evidence="6">
    <location>
        <begin position="11"/>
        <end position="175"/>
    </location>
</feature>
<keyword evidence="4" id="KW-0472">Membrane</keyword>
<keyword evidence="2" id="KW-0418">Kinase</keyword>
<organism evidence="7 8">
    <name type="scientific">Pseudonocardia eucalypti</name>
    <dbReference type="NCBI Taxonomy" id="648755"/>
    <lineage>
        <taxon>Bacteria</taxon>
        <taxon>Bacillati</taxon>
        <taxon>Actinomycetota</taxon>
        <taxon>Actinomycetes</taxon>
        <taxon>Pseudonocardiales</taxon>
        <taxon>Pseudonocardiaceae</taxon>
        <taxon>Pseudonocardia</taxon>
    </lineage>
</organism>
<evidence type="ECO:0000256" key="4">
    <source>
        <dbReference type="SAM" id="Phobius"/>
    </source>
</evidence>
<dbReference type="SUPFAM" id="SSF55874">
    <property type="entry name" value="ATPase domain of HSP90 chaperone/DNA topoisomerase II/histidine kinase"/>
    <property type="match status" value="1"/>
</dbReference>
<feature type="transmembrane region" description="Helical" evidence="4">
    <location>
        <begin position="45"/>
        <end position="64"/>
    </location>
</feature>
<evidence type="ECO:0000256" key="2">
    <source>
        <dbReference type="ARBA" id="ARBA00022777"/>
    </source>
</evidence>
<feature type="transmembrane region" description="Helical" evidence="4">
    <location>
        <begin position="12"/>
        <end position="33"/>
    </location>
</feature>
<feature type="transmembrane region" description="Helical" evidence="4">
    <location>
        <begin position="152"/>
        <end position="169"/>
    </location>
</feature>
<keyword evidence="8" id="KW-1185">Reference proteome</keyword>
<evidence type="ECO:0000259" key="6">
    <source>
        <dbReference type="Pfam" id="PF19354"/>
    </source>
</evidence>
<feature type="transmembrane region" description="Helical" evidence="4">
    <location>
        <begin position="70"/>
        <end position="92"/>
    </location>
</feature>
<dbReference type="InterPro" id="IPR045975">
    <property type="entry name" value="DUF5931"/>
</dbReference>
<dbReference type="Gene3D" id="3.30.565.10">
    <property type="entry name" value="Histidine kinase-like ATPase, C-terminal domain"/>
    <property type="match status" value="1"/>
</dbReference>
<dbReference type="PANTHER" id="PTHR24421">
    <property type="entry name" value="NITRATE/NITRITE SENSOR PROTEIN NARX-RELATED"/>
    <property type="match status" value="1"/>
</dbReference>
<proteinExistence type="predicted"/>
<dbReference type="NCBIfam" id="NF047322">
    <property type="entry name" value="HK_morpho_MacS"/>
    <property type="match status" value="1"/>
</dbReference>
<dbReference type="Pfam" id="PF02518">
    <property type="entry name" value="HATPase_c"/>
    <property type="match status" value="1"/>
</dbReference>
<gene>
    <name evidence="7" type="ORF">GCM10023321_39690</name>
</gene>
<evidence type="ECO:0000256" key="3">
    <source>
        <dbReference type="ARBA" id="ARBA00023012"/>
    </source>
</evidence>
<dbReference type="EMBL" id="BAABJP010000018">
    <property type="protein sequence ID" value="GAA5159110.1"/>
    <property type="molecule type" value="Genomic_DNA"/>
</dbReference>